<evidence type="ECO:0000313" key="2">
    <source>
        <dbReference type="Proteomes" id="UP001526166"/>
    </source>
</evidence>
<keyword evidence="2" id="KW-1185">Reference proteome</keyword>
<name>A0ABT2ZZN8_9RHOB</name>
<gene>
    <name evidence="1" type="ORF">OE699_08775</name>
</gene>
<dbReference type="Pfam" id="PF06299">
    <property type="entry name" value="DUF1045"/>
    <property type="match status" value="1"/>
</dbReference>
<dbReference type="Gene3D" id="3.90.1140.10">
    <property type="entry name" value="Cyclic phosphodiesterase"/>
    <property type="match status" value="1"/>
</dbReference>
<accession>A0ABT2ZZN8</accession>
<reference evidence="1 2" key="1">
    <citation type="submission" date="2022-10" db="EMBL/GenBank/DDBJ databases">
        <title>Sinirhodobacter sp. nov., isolated from ocean surface sediments.</title>
        <authorList>
            <person name="He W."/>
            <person name="Wang L."/>
            <person name="Zhang D.-F."/>
        </authorList>
    </citation>
    <scope>NUCLEOTIDE SEQUENCE [LARGE SCALE GENOMIC DNA]</scope>
    <source>
        <strain evidence="1 2">WL0115</strain>
    </source>
</reference>
<comment type="caution">
    <text evidence="1">The sequence shown here is derived from an EMBL/GenBank/DDBJ whole genome shotgun (WGS) entry which is preliminary data.</text>
</comment>
<dbReference type="PIRSF" id="PIRSF033328">
    <property type="entry name" value="Phest_Mll4975"/>
    <property type="match status" value="1"/>
</dbReference>
<dbReference type="Proteomes" id="UP001526166">
    <property type="component" value="Unassembled WGS sequence"/>
</dbReference>
<protein>
    <submittedName>
        <fullName evidence="1">DUF1045 domain-containing protein</fullName>
    </submittedName>
</protein>
<dbReference type="EMBL" id="JAOWKW010000006">
    <property type="protein sequence ID" value="MCV2878949.1"/>
    <property type="molecule type" value="Genomic_DNA"/>
</dbReference>
<proteinExistence type="predicted"/>
<evidence type="ECO:0000313" key="1">
    <source>
        <dbReference type="EMBL" id="MCV2878949.1"/>
    </source>
</evidence>
<dbReference type="InterPro" id="IPR009389">
    <property type="entry name" value="DUF1045"/>
</dbReference>
<sequence>MMKMKRYAIYYAPPEGRFAEAAALWLGRDLARGIDVAQPERAAIALEPATRTPRKYGFHATIKAPFRLASGQSPDDLAEALAALTGQLAPVTLDGLRFERMAGRFLALRPEGDIAPLNALAAEVVKQLEPQRAPLSAAEIARRSPERLSPRQRDLLERFGYPYVLEEFRFHLTLSGDLDATGLSVLEAAARDWFGPVLPAPFIIHDLCLCGEDEAGQFHLLSRHELTG</sequence>
<organism evidence="1 2">
    <name type="scientific">Sedimentimonas flavescens</name>
    <dbReference type="NCBI Taxonomy" id="2851012"/>
    <lineage>
        <taxon>Bacteria</taxon>
        <taxon>Pseudomonadati</taxon>
        <taxon>Pseudomonadota</taxon>
        <taxon>Alphaproteobacteria</taxon>
        <taxon>Rhodobacterales</taxon>
        <taxon>Rhodobacter group</taxon>
        <taxon>Sedimentimonas</taxon>
    </lineage>
</organism>